<dbReference type="OrthoDB" id="9796561at2"/>
<dbReference type="Gene3D" id="1.10.1040.10">
    <property type="entry name" value="N-(1-d-carboxylethyl)-l-norvaline Dehydrogenase, domain 2"/>
    <property type="match status" value="1"/>
</dbReference>
<dbReference type="PANTHER" id="PTHR21708:SF26">
    <property type="entry name" value="2-DEHYDROPANTOATE 2-REDUCTASE"/>
    <property type="match status" value="1"/>
</dbReference>
<proteinExistence type="inferred from homology"/>
<dbReference type="GO" id="GO:0015940">
    <property type="term" value="P:pantothenate biosynthetic process"/>
    <property type="evidence" value="ECO:0007669"/>
    <property type="project" value="UniProtKB-UniPathway"/>
</dbReference>
<dbReference type="NCBIfam" id="TIGR00745">
    <property type="entry name" value="apbA_panE"/>
    <property type="match status" value="1"/>
</dbReference>
<evidence type="ECO:0000256" key="5">
    <source>
        <dbReference type="ARBA" id="ARBA00019465"/>
    </source>
</evidence>
<comment type="catalytic activity">
    <reaction evidence="10 11">
        <text>(R)-pantoate + NADP(+) = 2-dehydropantoate + NADPH + H(+)</text>
        <dbReference type="Rhea" id="RHEA:16233"/>
        <dbReference type="ChEBI" id="CHEBI:11561"/>
        <dbReference type="ChEBI" id="CHEBI:15378"/>
        <dbReference type="ChEBI" id="CHEBI:15980"/>
        <dbReference type="ChEBI" id="CHEBI:57783"/>
        <dbReference type="ChEBI" id="CHEBI:58349"/>
        <dbReference type="EC" id="1.1.1.169"/>
    </reaction>
</comment>
<dbReference type="InterPro" id="IPR013328">
    <property type="entry name" value="6PGD_dom2"/>
</dbReference>
<comment type="pathway">
    <text evidence="2 11">Cofactor biosynthesis; (R)-pantothenate biosynthesis; (R)-pantoate from 3-methyl-2-oxobutanoate: step 2/2.</text>
</comment>
<keyword evidence="6 11" id="KW-0566">Pantothenate biosynthesis</keyword>
<dbReference type="InterPro" id="IPR013752">
    <property type="entry name" value="KPA_reductase"/>
</dbReference>
<evidence type="ECO:0000256" key="6">
    <source>
        <dbReference type="ARBA" id="ARBA00022655"/>
    </source>
</evidence>
<evidence type="ECO:0000259" key="13">
    <source>
        <dbReference type="Pfam" id="PF08546"/>
    </source>
</evidence>
<dbReference type="SUPFAM" id="SSF48179">
    <property type="entry name" value="6-phosphogluconate dehydrogenase C-terminal domain-like"/>
    <property type="match status" value="1"/>
</dbReference>
<dbReference type="UniPathway" id="UPA00028">
    <property type="reaction ID" value="UER00004"/>
</dbReference>
<evidence type="ECO:0000259" key="12">
    <source>
        <dbReference type="Pfam" id="PF02558"/>
    </source>
</evidence>
<evidence type="ECO:0000256" key="9">
    <source>
        <dbReference type="ARBA" id="ARBA00032024"/>
    </source>
</evidence>
<evidence type="ECO:0000313" key="15">
    <source>
        <dbReference type="Proteomes" id="UP000072660"/>
    </source>
</evidence>
<name>A0A139SRP0_9GAMM</name>
<comment type="function">
    <text evidence="1 11">Catalyzes the NADPH-dependent reduction of ketopantoate into pantoic acid.</text>
</comment>
<evidence type="ECO:0000256" key="10">
    <source>
        <dbReference type="ARBA" id="ARBA00048793"/>
    </source>
</evidence>
<protein>
    <recommendedName>
        <fullName evidence="5 11">2-dehydropantoate 2-reductase</fullName>
        <ecNumber evidence="4 11">1.1.1.169</ecNumber>
    </recommendedName>
    <alternativeName>
        <fullName evidence="9 11">Ketopantoate reductase</fullName>
    </alternativeName>
</protein>
<keyword evidence="7 11" id="KW-0521">NADP</keyword>
<dbReference type="GO" id="GO:0008677">
    <property type="term" value="F:2-dehydropantoate 2-reductase activity"/>
    <property type="evidence" value="ECO:0007669"/>
    <property type="project" value="UniProtKB-EC"/>
</dbReference>
<dbReference type="EMBL" id="LSZO01000167">
    <property type="protein sequence ID" value="KXU37207.1"/>
    <property type="molecule type" value="Genomic_DNA"/>
</dbReference>
<dbReference type="FunFam" id="3.40.50.720:FF:000307">
    <property type="entry name" value="2-dehydropantoate 2-reductase"/>
    <property type="match status" value="1"/>
</dbReference>
<feature type="domain" description="Ketopantoate reductase N-terminal" evidence="12">
    <location>
        <begin position="15"/>
        <end position="163"/>
    </location>
</feature>
<dbReference type="Gene3D" id="3.40.50.720">
    <property type="entry name" value="NAD(P)-binding Rossmann-like Domain"/>
    <property type="match status" value="1"/>
</dbReference>
<dbReference type="InterPro" id="IPR013332">
    <property type="entry name" value="KPR_N"/>
</dbReference>
<gene>
    <name evidence="14" type="ORF">AXE65_03795</name>
</gene>
<sequence>MSELQQQSPPSPLRILVLGAGGTGGYFGGRLAASGADLCFLVRETRAKQLAAQGLVIQSPLGDAHIPVRTVLASDLADQSFDLIVLSCKAYDLESALKAITPAMTGDCSVLPILNGLLHYDLLDTHFGRANVLGGLCLISATKREDGTIVHFNGLAKITFGVRDKSERQAALVSALANTCKAAKIDHQATAEINQELWNKFTVLCSLASGTCLMRSDIASIMQSEGGEAFMRALYSECLAVAKAWQQPIPEWAQQMALAALTSRTERLKASMLRDLEAGFAVEAAHIVGDMVHRAQQKGLATPLLQAAWCHLQVYQQARA</sequence>
<evidence type="ECO:0000256" key="2">
    <source>
        <dbReference type="ARBA" id="ARBA00004994"/>
    </source>
</evidence>
<dbReference type="SUPFAM" id="SSF51735">
    <property type="entry name" value="NAD(P)-binding Rossmann-fold domains"/>
    <property type="match status" value="1"/>
</dbReference>
<evidence type="ECO:0000256" key="7">
    <source>
        <dbReference type="ARBA" id="ARBA00022857"/>
    </source>
</evidence>
<dbReference type="NCBIfam" id="NF005094">
    <property type="entry name" value="PRK06522.2-5"/>
    <property type="match status" value="1"/>
</dbReference>
<keyword evidence="15" id="KW-1185">Reference proteome</keyword>
<dbReference type="FunFam" id="1.10.1040.10:FF:000017">
    <property type="entry name" value="2-dehydropantoate 2-reductase"/>
    <property type="match status" value="1"/>
</dbReference>
<dbReference type="AlphaFoldDB" id="A0A139SRP0"/>
<evidence type="ECO:0000256" key="3">
    <source>
        <dbReference type="ARBA" id="ARBA00007870"/>
    </source>
</evidence>
<dbReference type="Pfam" id="PF08546">
    <property type="entry name" value="ApbA_C"/>
    <property type="match status" value="1"/>
</dbReference>
<organism evidence="14 15">
    <name type="scientific">Ventosimonas gracilis</name>
    <dbReference type="NCBI Taxonomy" id="1680762"/>
    <lineage>
        <taxon>Bacteria</taxon>
        <taxon>Pseudomonadati</taxon>
        <taxon>Pseudomonadota</taxon>
        <taxon>Gammaproteobacteria</taxon>
        <taxon>Pseudomonadales</taxon>
        <taxon>Ventosimonadaceae</taxon>
        <taxon>Ventosimonas</taxon>
    </lineage>
</organism>
<dbReference type="Proteomes" id="UP000072660">
    <property type="component" value="Unassembled WGS sequence"/>
</dbReference>
<reference evidence="14 15" key="1">
    <citation type="submission" date="2016-02" db="EMBL/GenBank/DDBJ databases">
        <authorList>
            <person name="Wen L."/>
            <person name="He K."/>
            <person name="Yang H."/>
        </authorList>
    </citation>
    <scope>NUCLEOTIDE SEQUENCE [LARGE SCALE GENOMIC DNA]</scope>
    <source>
        <strain evidence="14 15">CV58</strain>
    </source>
</reference>
<comment type="similarity">
    <text evidence="3 11">Belongs to the ketopantoate reductase family.</text>
</comment>
<evidence type="ECO:0000256" key="11">
    <source>
        <dbReference type="RuleBase" id="RU362068"/>
    </source>
</evidence>
<evidence type="ECO:0000313" key="14">
    <source>
        <dbReference type="EMBL" id="KXU37207.1"/>
    </source>
</evidence>
<dbReference type="InterPro" id="IPR051402">
    <property type="entry name" value="KPR-Related"/>
</dbReference>
<dbReference type="InterPro" id="IPR008927">
    <property type="entry name" value="6-PGluconate_DH-like_C_sf"/>
</dbReference>
<accession>A0A139SRP0</accession>
<dbReference type="EC" id="1.1.1.169" evidence="4 11"/>
<keyword evidence="8 11" id="KW-0560">Oxidoreductase</keyword>
<feature type="domain" description="Ketopantoate reductase C-terminal" evidence="13">
    <location>
        <begin position="193"/>
        <end position="314"/>
    </location>
</feature>
<evidence type="ECO:0000256" key="8">
    <source>
        <dbReference type="ARBA" id="ARBA00023002"/>
    </source>
</evidence>
<dbReference type="InterPro" id="IPR036291">
    <property type="entry name" value="NAD(P)-bd_dom_sf"/>
</dbReference>
<dbReference type="PANTHER" id="PTHR21708">
    <property type="entry name" value="PROBABLE 2-DEHYDROPANTOATE 2-REDUCTASE"/>
    <property type="match status" value="1"/>
</dbReference>
<dbReference type="Pfam" id="PF02558">
    <property type="entry name" value="ApbA"/>
    <property type="match status" value="1"/>
</dbReference>
<comment type="caution">
    <text evidence="14">The sequence shown here is derived from an EMBL/GenBank/DDBJ whole genome shotgun (WGS) entry which is preliminary data.</text>
</comment>
<evidence type="ECO:0000256" key="1">
    <source>
        <dbReference type="ARBA" id="ARBA00002919"/>
    </source>
</evidence>
<dbReference type="GO" id="GO:0005737">
    <property type="term" value="C:cytoplasm"/>
    <property type="evidence" value="ECO:0007669"/>
    <property type="project" value="TreeGrafter"/>
</dbReference>
<dbReference type="RefSeq" id="WP_068391024.1">
    <property type="nucleotide sequence ID" value="NZ_LSZO01000167.1"/>
</dbReference>
<dbReference type="InterPro" id="IPR003710">
    <property type="entry name" value="ApbA"/>
</dbReference>
<evidence type="ECO:0000256" key="4">
    <source>
        <dbReference type="ARBA" id="ARBA00013014"/>
    </source>
</evidence>